<comment type="caution">
    <text evidence="10">The sequence shown here is derived from an EMBL/GenBank/DDBJ whole genome shotgun (WGS) entry which is preliminary data.</text>
</comment>
<evidence type="ECO:0000313" key="10">
    <source>
        <dbReference type="EMBL" id="TQL40826.1"/>
    </source>
</evidence>
<dbReference type="SUPFAM" id="SSF52777">
    <property type="entry name" value="CoA-dependent acyltransferases"/>
    <property type="match status" value="1"/>
</dbReference>
<dbReference type="EMBL" id="VFON01000002">
    <property type="protein sequence ID" value="TQL40826.1"/>
    <property type="molecule type" value="Genomic_DNA"/>
</dbReference>
<evidence type="ECO:0000256" key="1">
    <source>
        <dbReference type="ARBA" id="ARBA00001938"/>
    </source>
</evidence>
<evidence type="ECO:0000256" key="4">
    <source>
        <dbReference type="ARBA" id="ARBA00022823"/>
    </source>
</evidence>
<dbReference type="Pfam" id="PF00364">
    <property type="entry name" value="Biotin_lipoyl"/>
    <property type="match status" value="1"/>
</dbReference>
<keyword evidence="3 6" id="KW-0808">Transferase</keyword>
<dbReference type="PROSITE" id="PS50968">
    <property type="entry name" value="BIOTINYL_LIPOYL"/>
    <property type="match status" value="1"/>
</dbReference>
<dbReference type="Gene3D" id="3.30.559.10">
    <property type="entry name" value="Chloramphenicol acetyltransferase-like domain"/>
    <property type="match status" value="1"/>
</dbReference>
<dbReference type="GO" id="GO:0031405">
    <property type="term" value="F:lipoic acid binding"/>
    <property type="evidence" value="ECO:0007669"/>
    <property type="project" value="TreeGrafter"/>
</dbReference>
<dbReference type="InterPro" id="IPR036625">
    <property type="entry name" value="E3-bd_dom_sf"/>
</dbReference>
<reference evidence="10 11" key="1">
    <citation type="submission" date="2019-06" db="EMBL/GenBank/DDBJ databases">
        <title>Sequencing the genomes of 1000 actinobacteria strains.</title>
        <authorList>
            <person name="Klenk H.-P."/>
        </authorList>
    </citation>
    <scope>NUCLEOTIDE SEQUENCE [LARGE SCALE GENOMIC DNA]</scope>
    <source>
        <strain evidence="10 11">DSM 8803</strain>
    </source>
</reference>
<comment type="cofactor">
    <cofactor evidence="1 6">
        <name>(R)-lipoate</name>
        <dbReference type="ChEBI" id="CHEBI:83088"/>
    </cofactor>
</comment>
<keyword evidence="11" id="KW-1185">Reference proteome</keyword>
<dbReference type="FunFam" id="3.30.559.10:FF:000007">
    <property type="entry name" value="Dihydrolipoamide acetyltransferase component of pyruvate dehydrogenase complex"/>
    <property type="match status" value="1"/>
</dbReference>
<evidence type="ECO:0000256" key="5">
    <source>
        <dbReference type="ARBA" id="ARBA00023315"/>
    </source>
</evidence>
<dbReference type="InterPro" id="IPR023213">
    <property type="entry name" value="CAT-like_dom_sf"/>
</dbReference>
<proteinExistence type="inferred from homology"/>
<feature type="domain" description="Lipoyl-binding" evidence="8">
    <location>
        <begin position="3"/>
        <end position="78"/>
    </location>
</feature>
<dbReference type="Proteomes" id="UP000319094">
    <property type="component" value="Unassembled WGS sequence"/>
</dbReference>
<dbReference type="PANTHER" id="PTHR43178:SF5">
    <property type="entry name" value="LIPOAMIDE ACYLTRANSFERASE COMPONENT OF BRANCHED-CHAIN ALPHA-KETO ACID DEHYDROGENASE COMPLEX, MITOCHONDRIAL"/>
    <property type="match status" value="1"/>
</dbReference>
<dbReference type="Gene3D" id="2.40.50.100">
    <property type="match status" value="1"/>
</dbReference>
<dbReference type="Gene3D" id="4.10.320.10">
    <property type="entry name" value="E3-binding domain"/>
    <property type="match status" value="1"/>
</dbReference>
<dbReference type="SUPFAM" id="SSF51230">
    <property type="entry name" value="Single hybrid motif"/>
    <property type="match status" value="1"/>
</dbReference>
<accession>A0A542XYA5</accession>
<comment type="similarity">
    <text evidence="2 6">Belongs to the 2-oxoacid dehydrogenase family.</text>
</comment>
<evidence type="ECO:0000259" key="9">
    <source>
        <dbReference type="PROSITE" id="PS51826"/>
    </source>
</evidence>
<dbReference type="STRING" id="55969.SD72_03315"/>
<evidence type="ECO:0000256" key="7">
    <source>
        <dbReference type="SAM" id="MobiDB-lite"/>
    </source>
</evidence>
<sequence length="460" mass="47592">MSKNEFALPDVGEGLTEAEIVTWAVKPGDTVHLNQVICEIETAKSLVEIPSPFEGEIAELLVETGTTVPVGTAILRMVGDDTDPAPAPAPVTAAADAGAPATAAAESAEAAPAEASNDDENSGAVLVGYGTGGAVKSRRRPGGQPLVVLGKAETAEPPVAGKVYVKPPVRKLAKDLGVDLTRVAGSGAGGEILRDDVHAAASGASTGGAVAGGRGAGELRAAVTSSFGSGGAREERVPVKGIRKVVAAAMVESKFTAPHTSVFLEVDATRTMKFVKRLKQNEAFADVRVSPLLVMARAVIWALARNPEVNSAWAGDEIIRRNYVNLGIAAATPRGLVVPNIKDAHELSLVELAEAIGTLTKRARDGVTQPAEMQQGTVTITNVGVFGVDFGLPILNPGETAIVAMGSIKEKPWVVKGKVRPRMVTTVGGSFDHRVIDGDVISRFVADIAAVLERPELLLS</sequence>
<dbReference type="PROSITE" id="PS51826">
    <property type="entry name" value="PSBD"/>
    <property type="match status" value="1"/>
</dbReference>
<evidence type="ECO:0000313" key="11">
    <source>
        <dbReference type="Proteomes" id="UP000319094"/>
    </source>
</evidence>
<protein>
    <recommendedName>
        <fullName evidence="6">Dihydrolipoamide acetyltransferase component of pyruvate dehydrogenase complex</fullName>
        <ecNumber evidence="6">2.3.1.-</ecNumber>
    </recommendedName>
</protein>
<dbReference type="GO" id="GO:0016407">
    <property type="term" value="F:acetyltransferase activity"/>
    <property type="evidence" value="ECO:0007669"/>
    <property type="project" value="TreeGrafter"/>
</dbReference>
<dbReference type="InterPro" id="IPR004167">
    <property type="entry name" value="PSBD"/>
</dbReference>
<evidence type="ECO:0000259" key="8">
    <source>
        <dbReference type="PROSITE" id="PS50968"/>
    </source>
</evidence>
<dbReference type="InterPro" id="IPR001078">
    <property type="entry name" value="2-oxoacid_DH_actylTfrase"/>
</dbReference>
<evidence type="ECO:0000256" key="3">
    <source>
        <dbReference type="ARBA" id="ARBA00022679"/>
    </source>
</evidence>
<organism evidence="10 11">
    <name type="scientific">Leucobacter komagatae</name>
    <dbReference type="NCBI Taxonomy" id="55969"/>
    <lineage>
        <taxon>Bacteria</taxon>
        <taxon>Bacillati</taxon>
        <taxon>Actinomycetota</taxon>
        <taxon>Actinomycetes</taxon>
        <taxon>Micrococcales</taxon>
        <taxon>Microbacteriaceae</taxon>
        <taxon>Leucobacter</taxon>
    </lineage>
</organism>
<dbReference type="InterPro" id="IPR050743">
    <property type="entry name" value="2-oxoacid_DH_E2_comp"/>
</dbReference>
<dbReference type="GO" id="GO:0005737">
    <property type="term" value="C:cytoplasm"/>
    <property type="evidence" value="ECO:0007669"/>
    <property type="project" value="TreeGrafter"/>
</dbReference>
<gene>
    <name evidence="10" type="ORF">FB468_3350</name>
</gene>
<feature type="compositionally biased region" description="Low complexity" evidence="7">
    <location>
        <begin position="90"/>
        <end position="115"/>
    </location>
</feature>
<dbReference type="AlphaFoldDB" id="A0A542XYA5"/>
<feature type="domain" description="Peripheral subunit-binding (PSBD)" evidence="9">
    <location>
        <begin position="164"/>
        <end position="201"/>
    </location>
</feature>
<evidence type="ECO:0000256" key="2">
    <source>
        <dbReference type="ARBA" id="ARBA00007317"/>
    </source>
</evidence>
<dbReference type="OrthoDB" id="9805770at2"/>
<evidence type="ECO:0000256" key="6">
    <source>
        <dbReference type="RuleBase" id="RU003423"/>
    </source>
</evidence>
<feature type="region of interest" description="Disordered" evidence="7">
    <location>
        <begin position="85"/>
        <end position="124"/>
    </location>
</feature>
<dbReference type="Pfam" id="PF02817">
    <property type="entry name" value="E3_binding"/>
    <property type="match status" value="1"/>
</dbReference>
<name>A0A542XYA5_9MICO</name>
<keyword evidence="10" id="KW-0670">Pyruvate</keyword>
<dbReference type="InterPro" id="IPR011053">
    <property type="entry name" value="Single_hybrid_motif"/>
</dbReference>
<dbReference type="SUPFAM" id="SSF47005">
    <property type="entry name" value="Peripheral subunit-binding domain of 2-oxo acid dehydrogenase complex"/>
    <property type="match status" value="1"/>
</dbReference>
<keyword evidence="4 6" id="KW-0450">Lipoyl</keyword>
<dbReference type="Pfam" id="PF00198">
    <property type="entry name" value="2-oxoacid_dh"/>
    <property type="match status" value="1"/>
</dbReference>
<dbReference type="InterPro" id="IPR000089">
    <property type="entry name" value="Biotin_lipoyl"/>
</dbReference>
<keyword evidence="5 6" id="KW-0012">Acyltransferase</keyword>
<dbReference type="EC" id="2.3.1.-" evidence="6"/>
<dbReference type="RefSeq" id="WP_141888920.1">
    <property type="nucleotide sequence ID" value="NZ_BAAAUY010000018.1"/>
</dbReference>
<dbReference type="PANTHER" id="PTHR43178">
    <property type="entry name" value="DIHYDROLIPOAMIDE ACETYLTRANSFERASE COMPONENT OF PYRUVATE DEHYDROGENASE COMPLEX"/>
    <property type="match status" value="1"/>
</dbReference>
<dbReference type="CDD" id="cd06849">
    <property type="entry name" value="lipoyl_domain"/>
    <property type="match status" value="1"/>
</dbReference>